<sequence>MTTFGYMTARKNGKCTTKEWLRRPAVSRLTVVIFKWMLWWFYGHPDYPTSPSDVFDFLAGKLGLGWTETESEYVTCEICGSDPHRSVIAIRPKRFSASQSLLIARVTNQTDPTNRPDFELHRQSARRLSQIYTTHPSKPRRHFDGTLSPFGSYIIRFCFVAFTNFADFIAGYCLTPFPRSLYELLCKRIDPSRRFSVNPREPVIRPF</sequence>
<evidence type="ECO:0008006" key="3">
    <source>
        <dbReference type="Google" id="ProtNLM"/>
    </source>
</evidence>
<evidence type="ECO:0000313" key="1">
    <source>
        <dbReference type="EMBL" id="KAK7682689.1"/>
    </source>
</evidence>
<accession>A0AAW0FWX3</accession>
<evidence type="ECO:0000313" key="2">
    <source>
        <dbReference type="Proteomes" id="UP001385951"/>
    </source>
</evidence>
<keyword evidence="2" id="KW-1185">Reference proteome</keyword>
<comment type="caution">
    <text evidence="1">The sequence shown here is derived from an EMBL/GenBank/DDBJ whole genome shotgun (WGS) entry which is preliminary data.</text>
</comment>
<organism evidence="1 2">
    <name type="scientific">Cerrena zonata</name>
    <dbReference type="NCBI Taxonomy" id="2478898"/>
    <lineage>
        <taxon>Eukaryota</taxon>
        <taxon>Fungi</taxon>
        <taxon>Dikarya</taxon>
        <taxon>Basidiomycota</taxon>
        <taxon>Agaricomycotina</taxon>
        <taxon>Agaricomycetes</taxon>
        <taxon>Polyporales</taxon>
        <taxon>Cerrenaceae</taxon>
        <taxon>Cerrena</taxon>
    </lineage>
</organism>
<name>A0AAW0FWX3_9APHY</name>
<dbReference type="AlphaFoldDB" id="A0AAW0FWX3"/>
<proteinExistence type="predicted"/>
<gene>
    <name evidence="1" type="ORF">QCA50_014072</name>
</gene>
<dbReference type="EMBL" id="JASBNA010000034">
    <property type="protein sequence ID" value="KAK7682689.1"/>
    <property type="molecule type" value="Genomic_DNA"/>
</dbReference>
<reference evidence="1 2" key="1">
    <citation type="submission" date="2022-09" db="EMBL/GenBank/DDBJ databases">
        <authorList>
            <person name="Palmer J.M."/>
        </authorList>
    </citation>
    <scope>NUCLEOTIDE SEQUENCE [LARGE SCALE GENOMIC DNA]</scope>
    <source>
        <strain evidence="1 2">DSM 7382</strain>
    </source>
</reference>
<dbReference type="Proteomes" id="UP001385951">
    <property type="component" value="Unassembled WGS sequence"/>
</dbReference>
<protein>
    <recommendedName>
        <fullName evidence="3">Transposase</fullName>
    </recommendedName>
</protein>